<proteinExistence type="predicted"/>
<accession>A0ACB8TD78</accession>
<name>A0ACB8TD78_9AGAM</name>
<protein>
    <submittedName>
        <fullName evidence="1">OPT superfamily oligopeptide transporter</fullName>
    </submittedName>
</protein>
<reference evidence="1" key="1">
    <citation type="submission" date="2021-03" db="EMBL/GenBank/DDBJ databases">
        <authorList>
            <consortium name="DOE Joint Genome Institute"/>
            <person name="Ahrendt S."/>
            <person name="Looney B.P."/>
            <person name="Miyauchi S."/>
            <person name="Morin E."/>
            <person name="Drula E."/>
            <person name="Courty P.E."/>
            <person name="Chicoki N."/>
            <person name="Fauchery L."/>
            <person name="Kohler A."/>
            <person name="Kuo A."/>
            <person name="Labutti K."/>
            <person name="Pangilinan J."/>
            <person name="Lipzen A."/>
            <person name="Riley R."/>
            <person name="Andreopoulos W."/>
            <person name="He G."/>
            <person name="Johnson J."/>
            <person name="Barry K.W."/>
            <person name="Grigoriev I.V."/>
            <person name="Nagy L."/>
            <person name="Hibbett D."/>
            <person name="Henrissat B."/>
            <person name="Matheny P.B."/>
            <person name="Labbe J."/>
            <person name="Martin F."/>
        </authorList>
    </citation>
    <scope>NUCLEOTIDE SEQUENCE</scope>
    <source>
        <strain evidence="1">HHB10654</strain>
    </source>
</reference>
<comment type="caution">
    <text evidence="1">The sequence shown here is derived from an EMBL/GenBank/DDBJ whole genome shotgun (WGS) entry which is preliminary data.</text>
</comment>
<sequence length="770" mass="87216">MEKVELAQELSLSRDEKAKVEEPSAYNKSDLESTTGTDVSEVLSDARDLVTHVITVEDDPTLNPWTFRSFFIGIGLSAFGGVLAEIYYFKPQTVLVSTMFLAIISYIIGIFMETIIPRYGWFRYLNPGPFNKKENAFIVIMASAAANSALGTEVLAVQRLYYNITPNGGASIFLLFSSQLLGYGIGGLMRPILLYPSKMLYPGVLPLVSMFDAFYKDNSARQIESNKKRLRLFYIAFSFIFVWELFPEWIFPLLTGFSIFCLADQRSPDFTRIFGGSNGNEGLGLLSVCFDWQYISGGMNPFTIPLRAQVSNLIGYLLCMVVFVAVYYKNIWDAKNFPFLSQTLFYENGSVYNQTLILNSDNIVDKTLLAEQGLPFYAGTWIVYLLSSNIGMAATFTHLLLWNRQDLRGAWSWATPTGVRKLWANFNWKFWQDDGVRDQANEADEEVDPHYREMLKYPDAPNSWYMVVLAAAFITAMVIIYKTNSTLPWWGFIIACLLGSLSILFFGSLYAMTGLQFIIQPFIQMIGGFLHPGKPMANMYFVLFGYNSVNQAQLLLRDLKIAQYTKLPPRAAFTAQIIGTLFGSILNYTLMNSIIDNQRPILLSVEGTNIWSGQQPQQYNSQAVAWGGLSHELFAHGKRYQWVAWAYVLGLFVPVPFWIVHRYLPKLRADYLYTPIIAYYIGWLCVGINSSILSYFTIAWTSQWFLRTRYPKWFAKYNYILGAALDGGTQVMVFILSFAVQGAAGTSHLFPAWWGANQGGNYDRCAQIAS</sequence>
<reference evidence="1" key="2">
    <citation type="journal article" date="2022" name="New Phytol.">
        <title>Evolutionary transition to the ectomycorrhizal habit in the genomes of a hyperdiverse lineage of mushroom-forming fungi.</title>
        <authorList>
            <person name="Looney B."/>
            <person name="Miyauchi S."/>
            <person name="Morin E."/>
            <person name="Drula E."/>
            <person name="Courty P.E."/>
            <person name="Kohler A."/>
            <person name="Kuo A."/>
            <person name="LaButti K."/>
            <person name="Pangilinan J."/>
            <person name="Lipzen A."/>
            <person name="Riley R."/>
            <person name="Andreopoulos W."/>
            <person name="He G."/>
            <person name="Johnson J."/>
            <person name="Nolan M."/>
            <person name="Tritt A."/>
            <person name="Barry K.W."/>
            <person name="Grigoriev I.V."/>
            <person name="Nagy L.G."/>
            <person name="Hibbett D."/>
            <person name="Henrissat B."/>
            <person name="Matheny P.B."/>
            <person name="Labbe J."/>
            <person name="Martin F.M."/>
        </authorList>
    </citation>
    <scope>NUCLEOTIDE SEQUENCE</scope>
    <source>
        <strain evidence="1">HHB10654</strain>
    </source>
</reference>
<dbReference type="EMBL" id="MU277193">
    <property type="protein sequence ID" value="KAI0066210.1"/>
    <property type="molecule type" value="Genomic_DNA"/>
</dbReference>
<evidence type="ECO:0000313" key="1">
    <source>
        <dbReference type="EMBL" id="KAI0066210.1"/>
    </source>
</evidence>
<dbReference type="Proteomes" id="UP000814140">
    <property type="component" value="Unassembled WGS sequence"/>
</dbReference>
<evidence type="ECO:0000313" key="2">
    <source>
        <dbReference type="Proteomes" id="UP000814140"/>
    </source>
</evidence>
<organism evidence="1 2">
    <name type="scientific">Artomyces pyxidatus</name>
    <dbReference type="NCBI Taxonomy" id="48021"/>
    <lineage>
        <taxon>Eukaryota</taxon>
        <taxon>Fungi</taxon>
        <taxon>Dikarya</taxon>
        <taxon>Basidiomycota</taxon>
        <taxon>Agaricomycotina</taxon>
        <taxon>Agaricomycetes</taxon>
        <taxon>Russulales</taxon>
        <taxon>Auriscalpiaceae</taxon>
        <taxon>Artomyces</taxon>
    </lineage>
</organism>
<gene>
    <name evidence="1" type="ORF">BV25DRAFT_1797332</name>
</gene>
<keyword evidence="2" id="KW-1185">Reference proteome</keyword>